<organism evidence="11 12">
    <name type="scientific">Novosphingobium bradum</name>
    <dbReference type="NCBI Taxonomy" id="1737444"/>
    <lineage>
        <taxon>Bacteria</taxon>
        <taxon>Pseudomonadati</taxon>
        <taxon>Pseudomonadota</taxon>
        <taxon>Alphaproteobacteria</taxon>
        <taxon>Sphingomonadales</taxon>
        <taxon>Sphingomonadaceae</taxon>
        <taxon>Novosphingobium</taxon>
    </lineage>
</organism>
<sequence length="679" mass="70610">MEAIGAGARAIAIVGPAGSGKTTLAEALLHAAGAINRCGSVEAGTSLGDASPEARLRGSSTELNLSHFTWGGDAYALLDCPGAAGLAAETDCALAVADLALVVIAPEPARAVLAEPLLRDLAARGLPHAVFVNRIDKARDADNGASVSALLAALQPLSAAPLVARQMPIVEQGVVTGYVDLALDRAFHYREGGPAAPIALDPALRAQEQPARMHFLEQLADHDDALLERLLDDEEPDLALIADDLSRETASGQIVPVLFGSASHGFGLRRLLKALRHDTPAPAITAARLGIAGPALEVFKVLGESQVGRLAVGRLFGGRLAEGADLKCPDGKSLRAALFALQGAAATRLAAAGEGAVIGLAKAEGITAGTRLGLGAAAAPAPARERRKAHHALAIAVPDHADEVRLSGALARLVEEDLGLAWETLAETRETLLRGLDGDHLALALDRLARRHGLKLATRAPTLPLRETVRKGASQRGRHKKQSGGHGQFGDVVIELRPLERGAGFVFEDRISGGVVPRQWIPAVEQGVRDAMARGPLGFAVVDVAVALVDGSYHSVDSSELAFRTAGRLAMSAALAAAAPYLLEPVDEVTIHAPPGAASRITAALASHRARVLGMVPREGWHQWETIAALVPEAELGRLQADLRAASQGLASFTARFDHLAEVAGKTADQLIERAREAA</sequence>
<evidence type="ECO:0000256" key="4">
    <source>
        <dbReference type="ARBA" id="ARBA00022917"/>
    </source>
</evidence>
<evidence type="ECO:0000313" key="12">
    <source>
        <dbReference type="Proteomes" id="UP001595604"/>
    </source>
</evidence>
<dbReference type="PANTHER" id="PTHR43261">
    <property type="entry name" value="TRANSLATION ELONGATION FACTOR G-RELATED"/>
    <property type="match status" value="1"/>
</dbReference>
<evidence type="ECO:0000313" key="11">
    <source>
        <dbReference type="EMBL" id="MFC3173773.1"/>
    </source>
</evidence>
<dbReference type="Gene3D" id="3.30.230.10">
    <property type="match status" value="1"/>
</dbReference>
<evidence type="ECO:0000256" key="1">
    <source>
        <dbReference type="ARBA" id="ARBA00017872"/>
    </source>
</evidence>
<evidence type="ECO:0000256" key="5">
    <source>
        <dbReference type="ARBA" id="ARBA00023134"/>
    </source>
</evidence>
<dbReference type="SMART" id="SM00382">
    <property type="entry name" value="AAA"/>
    <property type="match status" value="1"/>
</dbReference>
<dbReference type="InterPro" id="IPR000640">
    <property type="entry name" value="EFG_V-like"/>
</dbReference>
<dbReference type="InterPro" id="IPR009000">
    <property type="entry name" value="Transl_B-barrel_sf"/>
</dbReference>
<dbReference type="SMART" id="SM00889">
    <property type="entry name" value="EFG_IV"/>
    <property type="match status" value="1"/>
</dbReference>
<dbReference type="SUPFAM" id="SSF54211">
    <property type="entry name" value="Ribosomal protein S5 domain 2-like"/>
    <property type="match status" value="1"/>
</dbReference>
<keyword evidence="2" id="KW-0547">Nucleotide-binding</keyword>
<dbReference type="CDD" id="cd03713">
    <property type="entry name" value="EFG_mtEFG_C"/>
    <property type="match status" value="1"/>
</dbReference>
<dbReference type="GO" id="GO:0003746">
    <property type="term" value="F:translation elongation factor activity"/>
    <property type="evidence" value="ECO:0007669"/>
    <property type="project" value="UniProtKB-KW"/>
</dbReference>
<dbReference type="Gene3D" id="2.40.30.10">
    <property type="entry name" value="Translation factors"/>
    <property type="match status" value="1"/>
</dbReference>
<feature type="domain" description="Elongation factor EFG" evidence="9">
    <location>
        <begin position="581"/>
        <end position="671"/>
    </location>
</feature>
<dbReference type="CDD" id="cd01434">
    <property type="entry name" value="EFG_mtEFG1_IV"/>
    <property type="match status" value="1"/>
</dbReference>
<accession>A0ABV7IS92</accession>
<dbReference type="Pfam" id="PF03764">
    <property type="entry name" value="EFG_IV"/>
    <property type="match status" value="1"/>
</dbReference>
<dbReference type="SUPFAM" id="SSF50447">
    <property type="entry name" value="Translation proteins"/>
    <property type="match status" value="1"/>
</dbReference>
<dbReference type="InterPro" id="IPR035647">
    <property type="entry name" value="EFG_III/V"/>
</dbReference>
<feature type="domain" description="Translation elongation factor EFG/EF2" evidence="10">
    <location>
        <begin position="462"/>
        <end position="579"/>
    </location>
</feature>
<dbReference type="Pfam" id="PF00009">
    <property type="entry name" value="GTP_EFTU"/>
    <property type="match status" value="1"/>
</dbReference>
<gene>
    <name evidence="11" type="ORF">ACFOD9_05860</name>
</gene>
<keyword evidence="4" id="KW-0648">Protein biosynthesis</keyword>
<dbReference type="Pfam" id="PF00679">
    <property type="entry name" value="EFG_C"/>
    <property type="match status" value="1"/>
</dbReference>
<comment type="function">
    <text evidence="6">Catalyzes the GTP-dependent ribosomal translocation step during translation elongation. During this step, the ribosome changes from the pre-translocational (PRE) to the post-translocational (POST) state as the newly formed A-site-bound peptidyl-tRNA and P-site-bound deacylated tRNA move to the P and E sites, respectively. Catalyzes the coordinated movement of the two tRNA molecules, the mRNA and conformational changes in the ribosome.</text>
</comment>
<keyword evidence="3 11" id="KW-0251">Elongation factor</keyword>
<dbReference type="Gene3D" id="3.30.70.240">
    <property type="match status" value="1"/>
</dbReference>
<dbReference type="InterPro" id="IPR000795">
    <property type="entry name" value="T_Tr_GTP-bd_dom"/>
</dbReference>
<protein>
    <recommendedName>
        <fullName evidence="1">Elongation factor G</fullName>
    </recommendedName>
</protein>
<comment type="caution">
    <text evidence="11">The sequence shown here is derived from an EMBL/GenBank/DDBJ whole genome shotgun (WGS) entry which is preliminary data.</text>
</comment>
<dbReference type="NCBIfam" id="NF009379">
    <property type="entry name" value="PRK12740.1-3"/>
    <property type="match status" value="1"/>
</dbReference>
<dbReference type="SUPFAM" id="SSF54980">
    <property type="entry name" value="EF-G C-terminal domain-like"/>
    <property type="match status" value="2"/>
</dbReference>
<evidence type="ECO:0000256" key="2">
    <source>
        <dbReference type="ARBA" id="ARBA00022741"/>
    </source>
</evidence>
<dbReference type="RefSeq" id="WP_379509159.1">
    <property type="nucleotide sequence ID" value="NZ_JBHRTQ010000006.1"/>
</dbReference>
<dbReference type="Proteomes" id="UP001595604">
    <property type="component" value="Unassembled WGS sequence"/>
</dbReference>
<dbReference type="InterPro" id="IPR041095">
    <property type="entry name" value="EFG_II"/>
</dbReference>
<reference evidence="12" key="1">
    <citation type="journal article" date="2019" name="Int. J. Syst. Evol. Microbiol.">
        <title>The Global Catalogue of Microorganisms (GCM) 10K type strain sequencing project: providing services to taxonomists for standard genome sequencing and annotation.</title>
        <authorList>
            <consortium name="The Broad Institute Genomics Platform"/>
            <consortium name="The Broad Institute Genome Sequencing Center for Infectious Disease"/>
            <person name="Wu L."/>
            <person name="Ma J."/>
        </authorList>
    </citation>
    <scope>NUCLEOTIDE SEQUENCE [LARGE SCALE GENOMIC DNA]</scope>
    <source>
        <strain evidence="12">KCTC 42984</strain>
    </source>
</reference>
<dbReference type="SUPFAM" id="SSF52540">
    <property type="entry name" value="P-loop containing nucleoside triphosphate hydrolases"/>
    <property type="match status" value="1"/>
</dbReference>
<dbReference type="InterPro" id="IPR005517">
    <property type="entry name" value="Transl_elong_EFG/EF2_IV"/>
</dbReference>
<dbReference type="PANTHER" id="PTHR43261:SF7">
    <property type="entry name" value="ELONGATION FACTOR G-LIKE PROTEIN"/>
    <property type="match status" value="1"/>
</dbReference>
<proteinExistence type="predicted"/>
<dbReference type="SMART" id="SM00838">
    <property type="entry name" value="EFG_C"/>
    <property type="match status" value="1"/>
</dbReference>
<dbReference type="InterPro" id="IPR003593">
    <property type="entry name" value="AAA+_ATPase"/>
</dbReference>
<keyword evidence="5" id="KW-0342">GTP-binding</keyword>
<evidence type="ECO:0000256" key="7">
    <source>
        <dbReference type="SAM" id="MobiDB-lite"/>
    </source>
</evidence>
<dbReference type="InterPro" id="IPR027417">
    <property type="entry name" value="P-loop_NTPase"/>
</dbReference>
<dbReference type="InterPro" id="IPR014721">
    <property type="entry name" value="Ribsml_uS5_D2-typ_fold_subgr"/>
</dbReference>
<dbReference type="InterPro" id="IPR047872">
    <property type="entry name" value="EFG_IV"/>
</dbReference>
<feature type="domain" description="AAA+ ATPase" evidence="8">
    <location>
        <begin position="7"/>
        <end position="173"/>
    </location>
</feature>
<dbReference type="Gene3D" id="3.40.50.300">
    <property type="entry name" value="P-loop containing nucleotide triphosphate hydrolases"/>
    <property type="match status" value="1"/>
</dbReference>
<dbReference type="InterPro" id="IPR035649">
    <property type="entry name" value="EFG_V"/>
</dbReference>
<evidence type="ECO:0000259" key="9">
    <source>
        <dbReference type="SMART" id="SM00838"/>
    </source>
</evidence>
<evidence type="ECO:0000259" key="10">
    <source>
        <dbReference type="SMART" id="SM00889"/>
    </source>
</evidence>
<name>A0ABV7IS92_9SPHN</name>
<feature type="region of interest" description="Disordered" evidence="7">
    <location>
        <begin position="468"/>
        <end position="487"/>
    </location>
</feature>
<dbReference type="Pfam" id="PF14492">
    <property type="entry name" value="EFG_III"/>
    <property type="match status" value="1"/>
</dbReference>
<keyword evidence="12" id="KW-1185">Reference proteome</keyword>
<evidence type="ECO:0000256" key="3">
    <source>
        <dbReference type="ARBA" id="ARBA00022768"/>
    </source>
</evidence>
<dbReference type="Gene3D" id="3.30.70.870">
    <property type="entry name" value="Elongation Factor G (Translational Gtpase), domain 3"/>
    <property type="match status" value="1"/>
</dbReference>
<evidence type="ECO:0000256" key="6">
    <source>
        <dbReference type="ARBA" id="ARBA00024731"/>
    </source>
</evidence>
<dbReference type="EMBL" id="JBHRTQ010000006">
    <property type="protein sequence ID" value="MFC3173773.1"/>
    <property type="molecule type" value="Genomic_DNA"/>
</dbReference>
<dbReference type="InterPro" id="IPR020568">
    <property type="entry name" value="Ribosomal_Su5_D2-typ_SF"/>
</dbReference>
<evidence type="ECO:0000259" key="8">
    <source>
        <dbReference type="SMART" id="SM00382"/>
    </source>
</evidence>